<evidence type="ECO:0000313" key="2">
    <source>
        <dbReference type="EMBL" id="EWT05456.1"/>
    </source>
</evidence>
<protein>
    <submittedName>
        <fullName evidence="2">Uncharacterized protein</fullName>
    </submittedName>
</protein>
<dbReference type="EMBL" id="AWQS01000112">
    <property type="protein sequence ID" value="EWT05456.1"/>
    <property type="molecule type" value="Genomic_DNA"/>
</dbReference>
<dbReference type="Proteomes" id="UP000019494">
    <property type="component" value="Unassembled WGS sequence"/>
</dbReference>
<evidence type="ECO:0000313" key="3">
    <source>
        <dbReference type="Proteomes" id="UP000019494"/>
    </source>
</evidence>
<dbReference type="RefSeq" id="WP_034717523.1">
    <property type="nucleotide sequence ID" value="NZ_AWQS01000112.1"/>
</dbReference>
<comment type="caution">
    <text evidence="2">The sequence shown here is derived from an EMBL/GenBank/DDBJ whole genome shotgun (WGS) entry which is preliminary data.</text>
</comment>
<gene>
    <name evidence="2" type="ORF">N864_04770</name>
</gene>
<evidence type="ECO:0000256" key="1">
    <source>
        <dbReference type="SAM" id="MobiDB-lite"/>
    </source>
</evidence>
<feature type="region of interest" description="Disordered" evidence="1">
    <location>
        <begin position="1"/>
        <end position="84"/>
    </location>
</feature>
<reference evidence="3" key="1">
    <citation type="submission" date="2013-08" db="EMBL/GenBank/DDBJ databases">
        <title>Intrasporangium oryzae NRRL B-24470.</title>
        <authorList>
            <person name="Liu H."/>
            <person name="Wang G."/>
        </authorList>
    </citation>
    <scope>NUCLEOTIDE SEQUENCE [LARGE SCALE GENOMIC DNA]</scope>
    <source>
        <strain evidence="3">Q5-1</strain>
    </source>
</reference>
<proteinExistence type="predicted"/>
<feature type="compositionally biased region" description="Low complexity" evidence="1">
    <location>
        <begin position="1"/>
        <end position="13"/>
    </location>
</feature>
<name>W9GGT7_9MICO</name>
<dbReference type="AlphaFoldDB" id="W9GGT7"/>
<keyword evidence="3" id="KW-1185">Reference proteome</keyword>
<organism evidence="2 3">
    <name type="scientific">Intrasporangium chromatireducens Q5-1</name>
    <dbReference type="NCBI Taxonomy" id="584657"/>
    <lineage>
        <taxon>Bacteria</taxon>
        <taxon>Bacillati</taxon>
        <taxon>Actinomycetota</taxon>
        <taxon>Actinomycetes</taxon>
        <taxon>Micrococcales</taxon>
        <taxon>Intrasporangiaceae</taxon>
        <taxon>Intrasporangium</taxon>
    </lineage>
</organism>
<sequence>MDTTNSTGTTGSDPDQGDLEAAKEHEGREEENVGAELLDSVTGANEIDGDNGRSGEEAVDDPASMRSGLSGKPGGGETPGSTAP</sequence>
<feature type="compositionally biased region" description="Basic and acidic residues" evidence="1">
    <location>
        <begin position="20"/>
        <end position="31"/>
    </location>
</feature>
<accession>W9GGT7</accession>